<dbReference type="Proteomes" id="UP001254165">
    <property type="component" value="Unassembled WGS sequence"/>
</dbReference>
<keyword evidence="2" id="KW-0808">Transferase</keyword>
<name>A0ABU3NME6_9CHLR</name>
<protein>
    <submittedName>
        <fullName evidence="2">Glycosyltransferase</fullName>
        <ecNumber evidence="2">2.4.-.-</ecNumber>
    </submittedName>
</protein>
<dbReference type="RefSeq" id="WP_315624016.1">
    <property type="nucleotide sequence ID" value="NZ_JAUHMF010000001.1"/>
</dbReference>
<dbReference type="EMBL" id="JAUHMF010000001">
    <property type="protein sequence ID" value="MDT8897363.1"/>
    <property type="molecule type" value="Genomic_DNA"/>
</dbReference>
<dbReference type="GO" id="GO:0016757">
    <property type="term" value="F:glycosyltransferase activity"/>
    <property type="evidence" value="ECO:0007669"/>
    <property type="project" value="UniProtKB-KW"/>
</dbReference>
<accession>A0ABU3NME6</accession>
<evidence type="ECO:0000313" key="3">
    <source>
        <dbReference type="Proteomes" id="UP001254165"/>
    </source>
</evidence>
<evidence type="ECO:0000313" key="2">
    <source>
        <dbReference type="EMBL" id="MDT8897363.1"/>
    </source>
</evidence>
<organism evidence="2 3">
    <name type="scientific">Thermanaerothrix solaris</name>
    <dbReference type="NCBI Taxonomy" id="3058434"/>
    <lineage>
        <taxon>Bacteria</taxon>
        <taxon>Bacillati</taxon>
        <taxon>Chloroflexota</taxon>
        <taxon>Anaerolineae</taxon>
        <taxon>Anaerolineales</taxon>
        <taxon>Anaerolineaceae</taxon>
        <taxon>Thermanaerothrix</taxon>
    </lineage>
</organism>
<gene>
    <name evidence="2" type="ORF">QYE77_03725</name>
</gene>
<dbReference type="Gene3D" id="3.40.50.2000">
    <property type="entry name" value="Glycogen Phosphorylase B"/>
    <property type="match status" value="2"/>
</dbReference>
<dbReference type="EC" id="2.4.-.-" evidence="2"/>
<dbReference type="Pfam" id="PF13692">
    <property type="entry name" value="Glyco_trans_1_4"/>
    <property type="match status" value="1"/>
</dbReference>
<dbReference type="SUPFAM" id="SSF53756">
    <property type="entry name" value="UDP-Glycosyltransferase/glycogen phosphorylase"/>
    <property type="match status" value="1"/>
</dbReference>
<feature type="domain" description="Glycosyltransferase subfamily 4-like N-terminal" evidence="1">
    <location>
        <begin position="21"/>
        <end position="174"/>
    </location>
</feature>
<proteinExistence type="predicted"/>
<keyword evidence="3" id="KW-1185">Reference proteome</keyword>
<keyword evidence="2" id="KW-0328">Glycosyltransferase</keyword>
<dbReference type="Pfam" id="PF13439">
    <property type="entry name" value="Glyco_transf_4"/>
    <property type="match status" value="1"/>
</dbReference>
<evidence type="ECO:0000259" key="1">
    <source>
        <dbReference type="Pfam" id="PF13439"/>
    </source>
</evidence>
<reference evidence="2 3" key="1">
    <citation type="submission" date="2023-07" db="EMBL/GenBank/DDBJ databases">
        <title>Novel species of Thermanaerothrix with wide hydrolytic capabilities.</title>
        <authorList>
            <person name="Zayulina K.S."/>
            <person name="Podosokorskaya O.A."/>
            <person name="Elcheninov A.G."/>
        </authorList>
    </citation>
    <scope>NUCLEOTIDE SEQUENCE [LARGE SCALE GENOMIC DNA]</scope>
    <source>
        <strain evidence="2 3">4228-RoL</strain>
    </source>
</reference>
<sequence>MRIACFSTSQIPSSTANSIQVMKMCQALVQTGHVVKLWIPGESSTPWSKLAAHYGLNHSFEVEWIPSRPWLKRYDFVYRAWKRAQGWKADIVYTWLPQIGFMALQAGIPLVLELHDRPSGRIGPQLLRWVVNRDGKKRFAIITQALYRVLREEFGLNLQEDQVVIAPNGVDLERYQGLPDPSEARRRLGLKEQFTAVYSGHFYPGRGMGLLMAVARNLPQIQFLWVGGRDEAVTYWRNEVRQQGLTNVMLTGFVENRVLPLYQAAGEVLLMPYERAVAGSSGGNSADICSPMKMFEYLACGRAILTSDLPVLHEVLNDGNARFCPPEDVEAWTRALDDLYCHPDVCGVLGQQARVDAERYTWVARAQRILANWAL</sequence>
<dbReference type="InterPro" id="IPR028098">
    <property type="entry name" value="Glyco_trans_4-like_N"/>
</dbReference>
<comment type="caution">
    <text evidence="2">The sequence shown here is derived from an EMBL/GenBank/DDBJ whole genome shotgun (WGS) entry which is preliminary data.</text>
</comment>
<dbReference type="PANTHER" id="PTHR12526">
    <property type="entry name" value="GLYCOSYLTRANSFERASE"/>
    <property type="match status" value="1"/>
</dbReference>